<dbReference type="STRING" id="68170.GCA_000974445_09246"/>
<evidence type="ECO:0000313" key="2">
    <source>
        <dbReference type="Proteomes" id="UP000033393"/>
    </source>
</evidence>
<dbReference type="PATRIC" id="fig|68170.10.peg.467"/>
<organism evidence="1 2">
    <name type="scientific">Lentzea aerocolonigenes</name>
    <name type="common">Lechevalieria aerocolonigenes</name>
    <name type="synonym">Saccharothrix aerocolonigenes</name>
    <dbReference type="NCBI Taxonomy" id="68170"/>
    <lineage>
        <taxon>Bacteria</taxon>
        <taxon>Bacillati</taxon>
        <taxon>Actinomycetota</taxon>
        <taxon>Actinomycetes</taxon>
        <taxon>Pseudonocardiales</taxon>
        <taxon>Pseudonocardiaceae</taxon>
        <taxon>Lentzea</taxon>
    </lineage>
</organism>
<proteinExistence type="predicted"/>
<name>A0A0F0GHV0_LENAE</name>
<dbReference type="AlphaFoldDB" id="A0A0F0GHV0"/>
<comment type="caution">
    <text evidence="1">The sequence shown here is derived from an EMBL/GenBank/DDBJ whole genome shotgun (WGS) entry which is preliminary data.</text>
</comment>
<sequence length="149" mass="16154">MTQENAGADAVLGAAAGLAGGAVAGAVASFKAASSIMDRISSGPSNQQFHVEKDTVLQAGKVIHDQWLFLQEKYSEVLPKLRIVTMDGKVTSDVVTAWNDRLLFHDDSYANRILAYLKALESLSDQLKTSAQQYGFTDEEIMTSFRPKA</sequence>
<dbReference type="Proteomes" id="UP000033393">
    <property type="component" value="Unassembled WGS sequence"/>
</dbReference>
<evidence type="ECO:0008006" key="3">
    <source>
        <dbReference type="Google" id="ProtNLM"/>
    </source>
</evidence>
<dbReference type="EMBL" id="JYJG01000372">
    <property type="protein sequence ID" value="KJK42081.1"/>
    <property type="molecule type" value="Genomic_DNA"/>
</dbReference>
<dbReference type="OrthoDB" id="3697873at2"/>
<evidence type="ECO:0000313" key="1">
    <source>
        <dbReference type="EMBL" id="KJK42081.1"/>
    </source>
</evidence>
<reference evidence="1 2" key="1">
    <citation type="submission" date="2015-02" db="EMBL/GenBank/DDBJ databases">
        <authorList>
            <person name="Ju K.-S."/>
            <person name="Doroghazi J.R."/>
            <person name="Metcalf W."/>
        </authorList>
    </citation>
    <scope>NUCLEOTIDE SEQUENCE [LARGE SCALE GENOMIC DNA]</scope>
    <source>
        <strain evidence="1 2">NRRL B-16140</strain>
    </source>
</reference>
<dbReference type="RefSeq" id="WP_045316785.1">
    <property type="nucleotide sequence ID" value="NZ_JYJG01000372.1"/>
</dbReference>
<protein>
    <recommendedName>
        <fullName evidence="3">PE domain-containing protein</fullName>
    </recommendedName>
</protein>
<keyword evidence="2" id="KW-1185">Reference proteome</keyword>
<accession>A0A0F0GHV0</accession>
<gene>
    <name evidence="1" type="ORF">UK23_38830</name>
</gene>